<dbReference type="NCBIfam" id="TIGR01085">
    <property type="entry name" value="murE"/>
    <property type="match status" value="1"/>
</dbReference>
<dbReference type="RefSeq" id="WP_153401580.1">
    <property type="nucleotide sequence ID" value="NZ_ML762425.1"/>
</dbReference>
<evidence type="ECO:0000256" key="4">
    <source>
        <dbReference type="ARBA" id="ARBA00022960"/>
    </source>
</evidence>
<keyword evidence="21" id="KW-1185">Reference proteome</keyword>
<keyword evidence="15" id="KW-0963">Cytoplasm</keyword>
<evidence type="ECO:0000256" key="14">
    <source>
        <dbReference type="ARBA" id="ARBA00081560"/>
    </source>
</evidence>
<keyword evidence="15" id="KW-0067">ATP-binding</keyword>
<dbReference type="HAMAP" id="MF_00208">
    <property type="entry name" value="MurE"/>
    <property type="match status" value="1"/>
</dbReference>
<feature type="short sequence motif" description="Meso-diaminopimelate recognition motif" evidence="15">
    <location>
        <begin position="407"/>
        <end position="410"/>
    </location>
</feature>
<dbReference type="UniPathway" id="UPA00219"/>
<evidence type="ECO:0000313" key="20">
    <source>
        <dbReference type="EMBL" id="KAB8138649.1"/>
    </source>
</evidence>
<dbReference type="GO" id="GO:0000287">
    <property type="term" value="F:magnesium ion binding"/>
    <property type="evidence" value="ECO:0007669"/>
    <property type="project" value="UniProtKB-UniRule"/>
</dbReference>
<dbReference type="GO" id="GO:0005524">
    <property type="term" value="F:ATP binding"/>
    <property type="evidence" value="ECO:0007669"/>
    <property type="project" value="UniProtKB-UniRule"/>
</dbReference>
<proteinExistence type="inferred from homology"/>
<keyword evidence="6 15" id="KW-0131">Cell cycle</keyword>
<sequence length="485" mass="53712">MKRLENLIKHIPNFKHSVVLDNVVINSMEIDHREVKQGSLFICIKGFTVDGHQYAKAACDNGAVAVIAERDLDLAVPVIVVKDTSHVLPILANAFFDSPTTNFPLIGVTGTNGKTSVTHLIEEMFQGNQQKTGIIGTIEMRINDQVTPVKNTTPDALFLQKSFKRMEEEKVDAAIMEVSSHALEQGRVHGCDFDIAVFTNLSQDHLDYHVSMDHYLFAKSLLFAQLGNDYKEKKYAILNIDDPSSLFIMRATAQPIITYGLTDEADFYAANIELKADGVSFDLHTPTQSLKINSNLMGLFSVYNMLAAAASAYYCNIDLAIVQKVLNNTNGVKGRFQPVANDRGLGVIVDYAHTPDSLENVLKTVKKFCNGEISVVVGCGGDRDKTKRPQMAHIACEYADKAIFTSDNPRSESPEDIIEDMIRPLEKDNFQIVIDRKEAIKSAVEQAKEGDVILIAGKGHETYQIIGDQVLEFDDVKVANQLLQD</sequence>
<dbReference type="GO" id="GO:0009252">
    <property type="term" value="P:peptidoglycan biosynthetic process"/>
    <property type="evidence" value="ECO:0007669"/>
    <property type="project" value="UniProtKB-UniRule"/>
</dbReference>
<dbReference type="Pfam" id="PF02875">
    <property type="entry name" value="Mur_ligase_C"/>
    <property type="match status" value="1"/>
</dbReference>
<feature type="binding site" evidence="15">
    <location>
        <begin position="152"/>
        <end position="153"/>
    </location>
    <ligand>
        <name>UDP-N-acetyl-alpha-D-muramoyl-L-alanyl-D-glutamate</name>
        <dbReference type="ChEBI" id="CHEBI:83900"/>
    </ligand>
</feature>
<evidence type="ECO:0000313" key="21">
    <source>
        <dbReference type="Proteomes" id="UP000480246"/>
    </source>
</evidence>
<evidence type="ECO:0000256" key="8">
    <source>
        <dbReference type="ARBA" id="ARBA00050251"/>
    </source>
</evidence>
<keyword evidence="3 15" id="KW-0132">Cell division</keyword>
<evidence type="ECO:0000256" key="2">
    <source>
        <dbReference type="ARBA" id="ARBA00005898"/>
    </source>
</evidence>
<feature type="binding site" evidence="15">
    <location>
        <position position="179"/>
    </location>
    <ligand>
        <name>UDP-N-acetyl-alpha-D-muramoyl-L-alanyl-D-glutamate</name>
        <dbReference type="ChEBI" id="CHEBI:83900"/>
    </ligand>
</feature>
<dbReference type="InterPro" id="IPR035911">
    <property type="entry name" value="MurE/MurF_N"/>
</dbReference>
<evidence type="ECO:0000256" key="9">
    <source>
        <dbReference type="ARBA" id="ARBA00056782"/>
    </source>
</evidence>
<evidence type="ECO:0000256" key="13">
    <source>
        <dbReference type="ARBA" id="ARBA00076158"/>
    </source>
</evidence>
<dbReference type="InterPro" id="IPR005761">
    <property type="entry name" value="UDP-N-AcMur-Glu-dNH2Pim_ligase"/>
</dbReference>
<dbReference type="FunFam" id="3.90.190.20:FF:000006">
    <property type="entry name" value="UDP-N-acetylmuramoyl-L-alanyl-D-glutamate--2,6-diaminopimelate ligase"/>
    <property type="match status" value="1"/>
</dbReference>
<dbReference type="SUPFAM" id="SSF53623">
    <property type="entry name" value="MurD-like peptide ligases, catalytic domain"/>
    <property type="match status" value="1"/>
</dbReference>
<organism evidence="20 21">
    <name type="scientific">Gracilibacillus oryzae</name>
    <dbReference type="NCBI Taxonomy" id="1672701"/>
    <lineage>
        <taxon>Bacteria</taxon>
        <taxon>Bacillati</taxon>
        <taxon>Bacillota</taxon>
        <taxon>Bacilli</taxon>
        <taxon>Bacillales</taxon>
        <taxon>Bacillaceae</taxon>
        <taxon>Gracilibacillus</taxon>
    </lineage>
</organism>
<keyword evidence="15" id="KW-0460">Magnesium</keyword>
<dbReference type="EC" id="6.3.2.13" evidence="10 15"/>
<name>A0A7C8GUZ1_9BACI</name>
<keyword evidence="15 20" id="KW-0436">Ligase</keyword>
<dbReference type="Pfam" id="PF01225">
    <property type="entry name" value="Mur_ligase"/>
    <property type="match status" value="1"/>
</dbReference>
<dbReference type="NCBIfam" id="NF001126">
    <property type="entry name" value="PRK00139.1-4"/>
    <property type="match status" value="1"/>
</dbReference>
<dbReference type="InterPro" id="IPR004101">
    <property type="entry name" value="Mur_ligase_C"/>
</dbReference>
<feature type="modified residue" description="N6-carboxylysine" evidence="15">
    <location>
        <position position="219"/>
    </location>
</feature>
<dbReference type="GO" id="GO:0071555">
    <property type="term" value="P:cell wall organization"/>
    <property type="evidence" value="ECO:0007669"/>
    <property type="project" value="UniProtKB-KW"/>
</dbReference>
<dbReference type="Gene3D" id="3.90.190.20">
    <property type="entry name" value="Mur ligase, C-terminal domain"/>
    <property type="match status" value="1"/>
</dbReference>
<dbReference type="GO" id="GO:0008360">
    <property type="term" value="P:regulation of cell shape"/>
    <property type="evidence" value="ECO:0007669"/>
    <property type="project" value="UniProtKB-KW"/>
</dbReference>
<dbReference type="AlphaFoldDB" id="A0A7C8GUZ1"/>
<evidence type="ECO:0000256" key="6">
    <source>
        <dbReference type="ARBA" id="ARBA00023306"/>
    </source>
</evidence>
<keyword evidence="4 15" id="KW-0133">Cell shape</keyword>
<evidence type="ECO:0000256" key="5">
    <source>
        <dbReference type="ARBA" id="ARBA00022984"/>
    </source>
</evidence>
<protein>
    <recommendedName>
        <fullName evidence="11 15">UDP-N-acetylmuramoyl-L-alanyl-D-glutamate--2,6-diaminopimelate ligase</fullName>
        <ecNumber evidence="10 15">6.3.2.13</ecNumber>
    </recommendedName>
    <alternativeName>
        <fullName evidence="12 15">Meso-A2pm-adding enzyme</fullName>
    </alternativeName>
    <alternativeName>
        <fullName evidence="13 15">Meso-diaminopimelate-adding enzyme</fullName>
    </alternativeName>
    <alternativeName>
        <fullName evidence="14 15">UDP-MurNAc-L-Ala-D-Glu:meso-diaminopimelate ligase</fullName>
    </alternativeName>
    <alternativeName>
        <fullName evidence="15">UDP-MurNAc-tripeptide synthetase</fullName>
    </alternativeName>
    <alternativeName>
        <fullName evidence="15">UDP-N-acetylmuramyl-tripeptide synthetase</fullName>
    </alternativeName>
</protein>
<evidence type="ECO:0000259" key="17">
    <source>
        <dbReference type="Pfam" id="PF01225"/>
    </source>
</evidence>
<dbReference type="NCBIfam" id="NF001124">
    <property type="entry name" value="PRK00139.1-2"/>
    <property type="match status" value="1"/>
</dbReference>
<feature type="binding site" evidence="15">
    <location>
        <position position="383"/>
    </location>
    <ligand>
        <name>meso-2,6-diaminopimelate</name>
        <dbReference type="ChEBI" id="CHEBI:57791"/>
    </ligand>
</feature>
<dbReference type="PANTHER" id="PTHR23135">
    <property type="entry name" value="MUR LIGASE FAMILY MEMBER"/>
    <property type="match status" value="1"/>
</dbReference>
<evidence type="ECO:0000256" key="16">
    <source>
        <dbReference type="RuleBase" id="RU004135"/>
    </source>
</evidence>
<dbReference type="GO" id="GO:0008765">
    <property type="term" value="F:UDP-N-acetylmuramoylalanyl-D-glutamate-2,6-diaminopimelate ligase activity"/>
    <property type="evidence" value="ECO:0007669"/>
    <property type="project" value="UniProtKB-UniRule"/>
</dbReference>
<dbReference type="Gene3D" id="3.40.1390.10">
    <property type="entry name" value="MurE/MurF, N-terminal domain"/>
    <property type="match status" value="1"/>
</dbReference>
<dbReference type="GO" id="GO:0005737">
    <property type="term" value="C:cytoplasm"/>
    <property type="evidence" value="ECO:0007669"/>
    <property type="project" value="UniProtKB-SubCell"/>
</dbReference>
<evidence type="ECO:0000259" key="18">
    <source>
        <dbReference type="Pfam" id="PF02875"/>
    </source>
</evidence>
<dbReference type="InterPro" id="IPR036565">
    <property type="entry name" value="Mur-like_cat_sf"/>
</dbReference>
<dbReference type="OrthoDB" id="9800958at2"/>
<evidence type="ECO:0000256" key="10">
    <source>
        <dbReference type="ARBA" id="ARBA00066633"/>
    </source>
</evidence>
<feature type="binding site" evidence="15">
    <location>
        <position position="461"/>
    </location>
    <ligand>
        <name>meso-2,6-diaminopimelate</name>
        <dbReference type="ChEBI" id="CHEBI:57791"/>
    </ligand>
</feature>
<feature type="binding site" evidence="15">
    <location>
        <position position="185"/>
    </location>
    <ligand>
        <name>UDP-N-acetyl-alpha-D-muramoyl-L-alanyl-D-glutamate</name>
        <dbReference type="ChEBI" id="CHEBI:83900"/>
    </ligand>
</feature>
<comment type="PTM">
    <text evidence="15">Carboxylation is probably crucial for Mg(2+) binding and, consequently, for the gamma-phosphate positioning of ATP.</text>
</comment>
<dbReference type="EMBL" id="WEID01000015">
    <property type="protein sequence ID" value="KAB8138649.1"/>
    <property type="molecule type" value="Genomic_DNA"/>
</dbReference>
<dbReference type="Pfam" id="PF08245">
    <property type="entry name" value="Mur_ligase_M"/>
    <property type="match status" value="1"/>
</dbReference>
<dbReference type="InterPro" id="IPR013221">
    <property type="entry name" value="Mur_ligase_cen"/>
</dbReference>
<dbReference type="SUPFAM" id="SSF63418">
    <property type="entry name" value="MurE/MurF N-terminal domain"/>
    <property type="match status" value="1"/>
</dbReference>
<comment type="cofactor">
    <cofactor evidence="15">
        <name>Mg(2+)</name>
        <dbReference type="ChEBI" id="CHEBI:18420"/>
    </cofactor>
</comment>
<comment type="subcellular location">
    <subcellularLocation>
        <location evidence="15 16">Cytoplasm</location>
    </subcellularLocation>
</comment>
<feature type="binding site" evidence="15">
    <location>
        <begin position="407"/>
        <end position="410"/>
    </location>
    <ligand>
        <name>meso-2,6-diaminopimelate</name>
        <dbReference type="ChEBI" id="CHEBI:57791"/>
    </ligand>
</feature>
<evidence type="ECO:0000256" key="12">
    <source>
        <dbReference type="ARBA" id="ARBA00075482"/>
    </source>
</evidence>
<comment type="caution">
    <text evidence="15">Lacks conserved residue(s) required for the propagation of feature annotation.</text>
</comment>
<keyword evidence="15" id="KW-0547">Nucleotide-binding</keyword>
<reference evidence="20 21" key="1">
    <citation type="submission" date="2019-10" db="EMBL/GenBank/DDBJ databases">
        <title>Gracilibacillus sp. nov. isolated from rice seeds.</title>
        <authorList>
            <person name="He S."/>
        </authorList>
    </citation>
    <scope>NUCLEOTIDE SEQUENCE [LARGE SCALE GENOMIC DNA]</scope>
    <source>
        <strain evidence="20 21">TD8</strain>
    </source>
</reference>
<feature type="binding site" evidence="15">
    <location>
        <position position="151"/>
    </location>
    <ligand>
        <name>UDP-N-acetyl-alpha-D-muramoyl-L-alanyl-D-glutamate</name>
        <dbReference type="ChEBI" id="CHEBI:83900"/>
    </ligand>
</feature>
<comment type="similarity">
    <text evidence="2 15">Belongs to the MurCDEF family. MurE subfamily.</text>
</comment>
<accession>A0A7C8GUZ1</accession>
<comment type="caution">
    <text evidence="20">The sequence shown here is derived from an EMBL/GenBank/DDBJ whole genome shotgun (WGS) entry which is preliminary data.</text>
</comment>
<comment type="pathway">
    <text evidence="1 15 16">Cell wall biogenesis; peptidoglycan biosynthesis.</text>
</comment>
<feature type="binding site" evidence="15">
    <location>
        <position position="187"/>
    </location>
    <ligand>
        <name>UDP-N-acetyl-alpha-D-muramoyl-L-alanyl-D-glutamate</name>
        <dbReference type="ChEBI" id="CHEBI:83900"/>
    </ligand>
</feature>
<feature type="domain" description="Mur ligase central" evidence="19">
    <location>
        <begin position="108"/>
        <end position="312"/>
    </location>
</feature>
<dbReference type="PANTHER" id="PTHR23135:SF4">
    <property type="entry name" value="UDP-N-ACETYLMURAMOYL-L-ALANYL-D-GLUTAMATE--2,6-DIAMINOPIMELATE LIGASE MURE HOMOLOG, CHLOROPLASTIC"/>
    <property type="match status" value="1"/>
</dbReference>
<feature type="domain" description="Mur ligase N-terminal catalytic" evidence="17">
    <location>
        <begin position="25"/>
        <end position="92"/>
    </location>
</feature>
<dbReference type="Gene3D" id="3.40.1190.10">
    <property type="entry name" value="Mur-like, catalytic domain"/>
    <property type="match status" value="1"/>
</dbReference>
<gene>
    <name evidence="15" type="primary">murE</name>
    <name evidence="20" type="ORF">F9U64_03265</name>
</gene>
<feature type="domain" description="Mur ligase C-terminal" evidence="18">
    <location>
        <begin position="334"/>
        <end position="459"/>
    </location>
</feature>
<evidence type="ECO:0000256" key="7">
    <source>
        <dbReference type="ARBA" id="ARBA00023316"/>
    </source>
</evidence>
<dbReference type="InterPro" id="IPR000713">
    <property type="entry name" value="Mur_ligase_N"/>
</dbReference>
<dbReference type="GO" id="GO:0051301">
    <property type="term" value="P:cell division"/>
    <property type="evidence" value="ECO:0007669"/>
    <property type="project" value="UniProtKB-KW"/>
</dbReference>
<dbReference type="SUPFAM" id="SSF53244">
    <property type="entry name" value="MurD-like peptide ligases, peptide-binding domain"/>
    <property type="match status" value="1"/>
</dbReference>
<evidence type="ECO:0000256" key="3">
    <source>
        <dbReference type="ARBA" id="ARBA00022618"/>
    </source>
</evidence>
<dbReference type="Proteomes" id="UP000480246">
    <property type="component" value="Unassembled WGS sequence"/>
</dbReference>
<dbReference type="InterPro" id="IPR036615">
    <property type="entry name" value="Mur_ligase_C_dom_sf"/>
</dbReference>
<feature type="binding site" evidence="15">
    <location>
        <position position="457"/>
    </location>
    <ligand>
        <name>meso-2,6-diaminopimelate</name>
        <dbReference type="ChEBI" id="CHEBI:57791"/>
    </ligand>
</feature>
<comment type="function">
    <text evidence="9 15">Catalyzes the addition of meso-diaminopimelic acid to the nucleotide precursor UDP-N-acetylmuramoyl-L-alanyl-D-glutamate (UMAG) in the biosynthesis of bacterial cell-wall peptidoglycan.</text>
</comment>
<evidence type="ECO:0000256" key="15">
    <source>
        <dbReference type="HAMAP-Rule" id="MF_00208"/>
    </source>
</evidence>
<keyword evidence="5 15" id="KW-0573">Peptidoglycan synthesis</keyword>
<evidence type="ECO:0000256" key="11">
    <source>
        <dbReference type="ARBA" id="ARBA00072883"/>
    </source>
</evidence>
<evidence type="ECO:0000256" key="1">
    <source>
        <dbReference type="ARBA" id="ARBA00004752"/>
    </source>
</evidence>
<keyword evidence="7 15" id="KW-0961">Cell wall biogenesis/degradation</keyword>
<feature type="binding site" evidence="15">
    <location>
        <begin position="110"/>
        <end position="116"/>
    </location>
    <ligand>
        <name>ATP</name>
        <dbReference type="ChEBI" id="CHEBI:30616"/>
    </ligand>
</feature>
<evidence type="ECO:0000259" key="19">
    <source>
        <dbReference type="Pfam" id="PF08245"/>
    </source>
</evidence>
<comment type="catalytic activity">
    <reaction evidence="8 15">
        <text>UDP-N-acetyl-alpha-D-muramoyl-L-alanyl-D-glutamate + meso-2,6-diaminopimelate + ATP = UDP-N-acetyl-alpha-D-muramoyl-L-alanyl-gamma-D-glutamyl-meso-2,6-diaminopimelate + ADP + phosphate + H(+)</text>
        <dbReference type="Rhea" id="RHEA:23676"/>
        <dbReference type="ChEBI" id="CHEBI:15378"/>
        <dbReference type="ChEBI" id="CHEBI:30616"/>
        <dbReference type="ChEBI" id="CHEBI:43474"/>
        <dbReference type="ChEBI" id="CHEBI:57791"/>
        <dbReference type="ChEBI" id="CHEBI:83900"/>
        <dbReference type="ChEBI" id="CHEBI:83905"/>
        <dbReference type="ChEBI" id="CHEBI:456216"/>
        <dbReference type="EC" id="6.3.2.13"/>
    </reaction>
</comment>